<protein>
    <recommendedName>
        <fullName evidence="2">Activator of Hsp90 ATPase homologue 1/2-like C-terminal domain-containing protein</fullName>
    </recommendedName>
</protein>
<feature type="domain" description="Activator of Hsp90 ATPase homologue 1/2-like C-terminal" evidence="2">
    <location>
        <begin position="11"/>
        <end position="134"/>
    </location>
</feature>
<dbReference type="Pfam" id="PF08327">
    <property type="entry name" value="AHSA1"/>
    <property type="match status" value="1"/>
</dbReference>
<dbReference type="SUPFAM" id="SSF55961">
    <property type="entry name" value="Bet v1-like"/>
    <property type="match status" value="1"/>
</dbReference>
<comment type="similarity">
    <text evidence="1">Belongs to the AHA1 family.</text>
</comment>
<reference evidence="3 4" key="1">
    <citation type="submission" date="2016-09" db="EMBL/GenBank/DDBJ databases">
        <authorList>
            <person name="Capua I."/>
            <person name="De Benedictis P."/>
            <person name="Joannis T."/>
            <person name="Lombin L.H."/>
            <person name="Cattoli G."/>
        </authorList>
    </citation>
    <scope>NUCLEOTIDE SEQUENCE [LARGE SCALE GENOMIC DNA]</scope>
    <source>
        <strain evidence="3 4">NRS-1</strain>
    </source>
</reference>
<comment type="caution">
    <text evidence="3">The sequence shown here is derived from an EMBL/GenBank/DDBJ whole genome shotgun (WGS) entry which is preliminary data.</text>
</comment>
<evidence type="ECO:0000313" key="4">
    <source>
        <dbReference type="Proteomes" id="UP000095601"/>
    </source>
</evidence>
<sequence>MEPLIVNATINAPIEKVWAFFTEAEHIVNWNFAHESWHCPKAENNLEIGGEFFYTMAAKDKSASFVFHGTYTEIIPLQKIEYHIEDGRKVEVFFHKIDENTTEVFERFEPEMINALEMQEQGWQSILNQFKNYTEGSS</sequence>
<dbReference type="InterPro" id="IPR023393">
    <property type="entry name" value="START-like_dom_sf"/>
</dbReference>
<dbReference type="Gene3D" id="3.30.530.20">
    <property type="match status" value="1"/>
</dbReference>
<dbReference type="AlphaFoldDB" id="A0A1E5UHB9"/>
<evidence type="ECO:0000313" key="3">
    <source>
        <dbReference type="EMBL" id="OEL12266.1"/>
    </source>
</evidence>
<gene>
    <name evidence="3" type="ORF">BHF72_1239</name>
</gene>
<evidence type="ECO:0000259" key="2">
    <source>
        <dbReference type="Pfam" id="PF08327"/>
    </source>
</evidence>
<dbReference type="OrthoDB" id="384974at2"/>
<dbReference type="STRING" id="237258.SAMN04489756_11169"/>
<dbReference type="KEGG" id="cnr:EB819_03680"/>
<dbReference type="PATRIC" id="fig|237258.4.peg.1192"/>
<dbReference type="Proteomes" id="UP000095601">
    <property type="component" value="Unassembled WGS sequence"/>
</dbReference>
<accession>A0A1E5UHB9</accession>
<proteinExistence type="inferred from homology"/>
<dbReference type="EMBL" id="MKGI01000009">
    <property type="protein sequence ID" value="OEL12266.1"/>
    <property type="molecule type" value="Genomic_DNA"/>
</dbReference>
<keyword evidence="4" id="KW-1185">Reference proteome</keyword>
<evidence type="ECO:0000256" key="1">
    <source>
        <dbReference type="ARBA" id="ARBA00006817"/>
    </source>
</evidence>
<dbReference type="InterPro" id="IPR013538">
    <property type="entry name" value="ASHA1/2-like_C"/>
</dbReference>
<dbReference type="RefSeq" id="WP_069796838.1">
    <property type="nucleotide sequence ID" value="NZ_CP034157.1"/>
</dbReference>
<organism evidence="3 4">
    <name type="scientific">Cloacibacterium normanense</name>
    <dbReference type="NCBI Taxonomy" id="237258"/>
    <lineage>
        <taxon>Bacteria</taxon>
        <taxon>Pseudomonadati</taxon>
        <taxon>Bacteroidota</taxon>
        <taxon>Flavobacteriia</taxon>
        <taxon>Flavobacteriales</taxon>
        <taxon>Weeksellaceae</taxon>
    </lineage>
</organism>
<name>A0A1E5UHB9_9FLAO</name>